<comment type="caution">
    <text evidence="3">The sequence shown here is derived from an EMBL/GenBank/DDBJ whole genome shotgun (WGS) entry which is preliminary data.</text>
</comment>
<keyword evidence="2" id="KW-1133">Transmembrane helix</keyword>
<feature type="region of interest" description="Disordered" evidence="1">
    <location>
        <begin position="1"/>
        <end position="60"/>
    </location>
</feature>
<gene>
    <name evidence="3" type="ORF">QQS21_010477</name>
</gene>
<dbReference type="AlphaFoldDB" id="A0AAJ0FUN0"/>
<feature type="compositionally biased region" description="Basic and acidic residues" evidence="1">
    <location>
        <begin position="47"/>
        <end position="58"/>
    </location>
</feature>
<reference evidence="3" key="1">
    <citation type="submission" date="2023-06" db="EMBL/GenBank/DDBJ databases">
        <title>Conoideocrella luteorostrata (Hypocreales: Clavicipitaceae), a potential biocontrol fungus for elongate hemlock scale in United States Christmas tree production areas.</title>
        <authorList>
            <person name="Barrett H."/>
            <person name="Lovett B."/>
            <person name="Macias A.M."/>
            <person name="Stajich J.E."/>
            <person name="Kasson M.T."/>
        </authorList>
    </citation>
    <scope>NUCLEOTIDE SEQUENCE</scope>
    <source>
        <strain evidence="3">ARSEF 14590</strain>
    </source>
</reference>
<evidence type="ECO:0000256" key="2">
    <source>
        <dbReference type="SAM" id="Phobius"/>
    </source>
</evidence>
<keyword evidence="2" id="KW-0812">Transmembrane</keyword>
<proteinExistence type="predicted"/>
<evidence type="ECO:0000313" key="3">
    <source>
        <dbReference type="EMBL" id="KAK2591838.1"/>
    </source>
</evidence>
<protein>
    <submittedName>
        <fullName evidence="3">Uncharacterized protein</fullName>
    </submittedName>
</protein>
<dbReference type="EMBL" id="JASWJB010000306">
    <property type="protein sequence ID" value="KAK2591838.1"/>
    <property type="molecule type" value="Genomic_DNA"/>
</dbReference>
<name>A0AAJ0FUN0_9HYPO</name>
<feature type="compositionally biased region" description="Basic residues" evidence="1">
    <location>
        <begin position="36"/>
        <end position="46"/>
    </location>
</feature>
<dbReference type="Proteomes" id="UP001251528">
    <property type="component" value="Unassembled WGS sequence"/>
</dbReference>
<evidence type="ECO:0000313" key="4">
    <source>
        <dbReference type="Proteomes" id="UP001251528"/>
    </source>
</evidence>
<feature type="transmembrane region" description="Helical" evidence="2">
    <location>
        <begin position="258"/>
        <end position="280"/>
    </location>
</feature>
<organism evidence="3 4">
    <name type="scientific">Conoideocrella luteorostrata</name>
    <dbReference type="NCBI Taxonomy" id="1105319"/>
    <lineage>
        <taxon>Eukaryota</taxon>
        <taxon>Fungi</taxon>
        <taxon>Dikarya</taxon>
        <taxon>Ascomycota</taxon>
        <taxon>Pezizomycotina</taxon>
        <taxon>Sordariomycetes</taxon>
        <taxon>Hypocreomycetidae</taxon>
        <taxon>Hypocreales</taxon>
        <taxon>Clavicipitaceae</taxon>
        <taxon>Conoideocrella</taxon>
    </lineage>
</organism>
<sequence length="337" mass="38248">MSALNSGVDAGKQGPSSRPSSRHQIKRSLTELASPGKHHRRPHLHRKQDSQFEEKEKPPLSSAILAAQIRSSLDIPVSAGTSPFMSPSGSRRASILVPKENHCHEETKEKREVRLLQEQEKASIRANGLKQSLADLNSFSTTMTKRLDDTYFSVLERMSTLQHTVMALKDLAHNSHDTCETFDKDSRDLESDIIRQLSAAGHFEGQQRRMSTLRKRIYAARDTISTLALRVDVVQKRVERWEQADKRWQEKTRKRLKIIWSVGTIVALIVVAFVIGMNYASGDRELSVDWKAGMSPNIPPWLNTSARRNETMEESGRMLLWKAPLTDAEELRAFDEL</sequence>
<keyword evidence="2" id="KW-0472">Membrane</keyword>
<keyword evidence="4" id="KW-1185">Reference proteome</keyword>
<accession>A0AAJ0FUN0</accession>
<evidence type="ECO:0000256" key="1">
    <source>
        <dbReference type="SAM" id="MobiDB-lite"/>
    </source>
</evidence>